<dbReference type="InterPro" id="IPR003961">
    <property type="entry name" value="FN3_dom"/>
</dbReference>
<name>A0A450TL95_9GAMM</name>
<gene>
    <name evidence="2" type="ORF">BECKFW1821B_GA0114236_11445</name>
</gene>
<dbReference type="AlphaFoldDB" id="A0A450TL95"/>
<protein>
    <recommendedName>
        <fullName evidence="3">Fibronectin type-III domain-containing protein</fullName>
    </recommendedName>
</protein>
<evidence type="ECO:0000256" key="1">
    <source>
        <dbReference type="SAM" id="MobiDB-lite"/>
    </source>
</evidence>
<dbReference type="SUPFAM" id="SSF49265">
    <property type="entry name" value="Fibronectin type III"/>
    <property type="match status" value="1"/>
</dbReference>
<dbReference type="CDD" id="cd00063">
    <property type="entry name" value="FN3"/>
    <property type="match status" value="1"/>
</dbReference>
<organism evidence="2">
    <name type="scientific">Candidatus Kentrum sp. FW</name>
    <dbReference type="NCBI Taxonomy" id="2126338"/>
    <lineage>
        <taxon>Bacteria</taxon>
        <taxon>Pseudomonadati</taxon>
        <taxon>Pseudomonadota</taxon>
        <taxon>Gammaproteobacteria</taxon>
        <taxon>Candidatus Kentrum</taxon>
    </lineage>
</organism>
<dbReference type="InterPro" id="IPR036116">
    <property type="entry name" value="FN3_sf"/>
</dbReference>
<feature type="region of interest" description="Disordered" evidence="1">
    <location>
        <begin position="1"/>
        <end position="21"/>
    </location>
</feature>
<sequence>MSVYMRSCPRRRVNKRHGENRSTVAGAYKVLAREKIPGNEWKSQDTAMSTEITLTGQPRGKELEYCVVAMNKAGEGPESNPVMAVL</sequence>
<evidence type="ECO:0000313" key="2">
    <source>
        <dbReference type="EMBL" id="VFJ68443.1"/>
    </source>
</evidence>
<dbReference type="Gene3D" id="2.60.40.10">
    <property type="entry name" value="Immunoglobulins"/>
    <property type="match status" value="1"/>
</dbReference>
<proteinExistence type="predicted"/>
<evidence type="ECO:0008006" key="3">
    <source>
        <dbReference type="Google" id="ProtNLM"/>
    </source>
</evidence>
<dbReference type="InterPro" id="IPR013783">
    <property type="entry name" value="Ig-like_fold"/>
</dbReference>
<reference evidence="2" key="1">
    <citation type="submission" date="2019-02" db="EMBL/GenBank/DDBJ databases">
        <authorList>
            <person name="Gruber-Vodicka R. H."/>
            <person name="Seah K. B. B."/>
        </authorList>
    </citation>
    <scope>NUCLEOTIDE SEQUENCE</scope>
    <source>
        <strain evidence="2">BECK_BZ106</strain>
    </source>
</reference>
<accession>A0A450TL95</accession>
<dbReference type="EMBL" id="CAADFD010000144">
    <property type="protein sequence ID" value="VFJ68443.1"/>
    <property type="molecule type" value="Genomic_DNA"/>
</dbReference>